<dbReference type="Pfam" id="PF24827">
    <property type="entry name" value="AstE_AspA_cat"/>
    <property type="match status" value="1"/>
</dbReference>
<dbReference type="InterPro" id="IPR055438">
    <property type="entry name" value="AstE_AspA_cat"/>
</dbReference>
<evidence type="ECO:0000256" key="1">
    <source>
        <dbReference type="ARBA" id="ARBA00001947"/>
    </source>
</evidence>
<evidence type="ECO:0000313" key="7">
    <source>
        <dbReference type="Proteomes" id="UP000557872"/>
    </source>
</evidence>
<keyword evidence="2" id="KW-0479">Metal-binding</keyword>
<evidence type="ECO:0000256" key="2">
    <source>
        <dbReference type="ARBA" id="ARBA00022723"/>
    </source>
</evidence>
<dbReference type="AlphaFoldDB" id="A0A851GAD3"/>
<keyword evidence="3" id="KW-0378">Hydrolase</keyword>
<dbReference type="InterPro" id="IPR043795">
    <property type="entry name" value="N-alpha-Ac-DABA-like"/>
</dbReference>
<comment type="cofactor">
    <cofactor evidence="1">
        <name>Zn(2+)</name>
        <dbReference type="ChEBI" id="CHEBI:29105"/>
    </cofactor>
</comment>
<dbReference type="PANTHER" id="PTHR37326:SF1">
    <property type="entry name" value="BLL3975 PROTEIN"/>
    <property type="match status" value="1"/>
</dbReference>
<accession>A0A851GAD3</accession>
<name>A0A851GAD3_9BACT</name>
<gene>
    <name evidence="6" type="ORF">HW115_00985</name>
</gene>
<evidence type="ECO:0000256" key="4">
    <source>
        <dbReference type="ARBA" id="ARBA00022833"/>
    </source>
</evidence>
<evidence type="ECO:0000313" key="6">
    <source>
        <dbReference type="EMBL" id="NWK54169.1"/>
    </source>
</evidence>
<dbReference type="PANTHER" id="PTHR37326">
    <property type="entry name" value="BLL3975 PROTEIN"/>
    <property type="match status" value="1"/>
</dbReference>
<feature type="domain" description="Succinylglutamate desuccinylase/Aspartoacylase catalytic" evidence="5">
    <location>
        <begin position="53"/>
        <end position="231"/>
    </location>
</feature>
<comment type="caution">
    <text evidence="6">The sequence shown here is derived from an EMBL/GenBank/DDBJ whole genome shotgun (WGS) entry which is preliminary data.</text>
</comment>
<dbReference type="PIRSF" id="PIRSF039012">
    <property type="entry name" value="ASP"/>
    <property type="match status" value="1"/>
</dbReference>
<keyword evidence="4" id="KW-0862">Zinc</keyword>
<dbReference type="SUPFAM" id="SSF53187">
    <property type="entry name" value="Zn-dependent exopeptidases"/>
    <property type="match status" value="1"/>
</dbReference>
<dbReference type="CDD" id="cd06251">
    <property type="entry name" value="M14_ASTE_ASPA-like"/>
    <property type="match status" value="1"/>
</dbReference>
<dbReference type="GO" id="GO:0016811">
    <property type="term" value="F:hydrolase activity, acting on carbon-nitrogen (but not peptide) bonds, in linear amides"/>
    <property type="evidence" value="ECO:0007669"/>
    <property type="project" value="InterPro"/>
</dbReference>
<dbReference type="GO" id="GO:0046872">
    <property type="term" value="F:metal ion binding"/>
    <property type="evidence" value="ECO:0007669"/>
    <property type="project" value="UniProtKB-KW"/>
</dbReference>
<dbReference type="Gene3D" id="3.40.630.10">
    <property type="entry name" value="Zn peptidases"/>
    <property type="match status" value="1"/>
</dbReference>
<evidence type="ECO:0000259" key="5">
    <source>
        <dbReference type="Pfam" id="PF24827"/>
    </source>
</evidence>
<sequence>MSDTPRKKRPIGSWLRKKIKPGEKKRLLLKAGEGFTGVGVHLPLMVWRGLEDGPVLGITAAVHGDEINGTGAIRKLIQEPPFELKRGALILVPVVNITGFERHSRYTPDRRDLNRTFPGNEKGSLTARLAHLIMEEVVGRCDYIIDLHTAAVRRTNFPNVRADMDDPDCARLAESFGAEVIVNSSGPAGSLRREACRARCPTIILEAGEALKVEPSVQDMTQRGLTHIMAELDMIDVADDLRPDTAPHQMIVQGSSWVRAGSGGFLKFHVAPGDTVQKDQPLATSTGLLGKEHETIVCPHHGIVLGMTTMPAVSPGDPILHIALPDTRKQFHSLEKSVDRIEEDTLENQVRDHLATSITVVEHTLVDEDDEVELKESDEI</sequence>
<protein>
    <submittedName>
        <fullName evidence="6">Succinylglutamate desuccinylase/aspartoacylase family protein</fullName>
    </submittedName>
</protein>
<dbReference type="EMBL" id="JACBAZ010000001">
    <property type="protein sequence ID" value="NWK54169.1"/>
    <property type="molecule type" value="Genomic_DNA"/>
</dbReference>
<evidence type="ECO:0000256" key="3">
    <source>
        <dbReference type="ARBA" id="ARBA00022801"/>
    </source>
</evidence>
<dbReference type="Proteomes" id="UP000557872">
    <property type="component" value="Unassembled WGS sequence"/>
</dbReference>
<dbReference type="InterPro" id="IPR053138">
    <property type="entry name" value="N-alpha-Ac-DABA_deacetylase"/>
</dbReference>
<reference evidence="6 7" key="1">
    <citation type="submission" date="2020-07" db="EMBL/GenBank/DDBJ databases">
        <title>Roseicoccus Jingziensis gen. nov., sp. nov., isolated from coastal seawater.</title>
        <authorList>
            <person name="Feng X."/>
        </authorList>
    </citation>
    <scope>NUCLEOTIDE SEQUENCE [LARGE SCALE GENOMIC DNA]</scope>
    <source>
        <strain evidence="6 7">N1E253</strain>
    </source>
</reference>
<proteinExistence type="predicted"/>
<keyword evidence="7" id="KW-1185">Reference proteome</keyword>
<dbReference type="GO" id="GO:0016788">
    <property type="term" value="F:hydrolase activity, acting on ester bonds"/>
    <property type="evidence" value="ECO:0007669"/>
    <property type="project" value="InterPro"/>
</dbReference>
<organism evidence="6 7">
    <name type="scientific">Oceaniferula marina</name>
    <dbReference type="NCBI Taxonomy" id="2748318"/>
    <lineage>
        <taxon>Bacteria</taxon>
        <taxon>Pseudomonadati</taxon>
        <taxon>Verrucomicrobiota</taxon>
        <taxon>Verrucomicrobiia</taxon>
        <taxon>Verrucomicrobiales</taxon>
        <taxon>Verrucomicrobiaceae</taxon>
        <taxon>Oceaniferula</taxon>
    </lineage>
</organism>